<reference evidence="9" key="1">
    <citation type="submission" date="2025-08" db="UniProtKB">
        <authorList>
            <consortium name="RefSeq"/>
        </authorList>
    </citation>
    <scope>IDENTIFICATION</scope>
    <source>
        <tissue evidence="9">Whole sample</tissue>
    </source>
</reference>
<dbReference type="SMART" id="SM00404">
    <property type="entry name" value="PTPc_motif"/>
    <property type="match status" value="2"/>
</dbReference>
<dbReference type="PANTHER" id="PTHR19134">
    <property type="entry name" value="RECEPTOR-TYPE TYROSINE-PROTEIN PHOSPHATASE"/>
    <property type="match status" value="1"/>
</dbReference>
<dbReference type="PROSITE" id="PS50055">
    <property type="entry name" value="TYR_PHOSPHATASE_PTP"/>
    <property type="match status" value="2"/>
</dbReference>
<evidence type="ECO:0000313" key="8">
    <source>
        <dbReference type="Proteomes" id="UP000694844"/>
    </source>
</evidence>
<evidence type="ECO:0000256" key="4">
    <source>
        <dbReference type="ARBA" id="ARBA00022912"/>
    </source>
</evidence>
<comment type="similarity">
    <text evidence="1">Belongs to the protein-tyrosine phosphatase family.</text>
</comment>
<sequence length="1193" mass="133596">MFALYVLIGYVSFSLAYENLALYKPSDQQYQYPDSVQIPAHLTDASNAVDGLKSNLGIWGGQCVISAINQRKATWRVNLGSILSIHHITIYYRTGNRAWGPSNGFTPRFLGFSLYISNTTRKSDGTLCFHDTNFTVDTIPAVFNTTCPVLGQYVIYYNERLAGVTYPDNYSENAFNELCEVEVYGCPSPGLYGPNCSIPCPDPNCHHCNSENGRCQGCKLGYEGHQCEIACEDGKFGLGCNESCGQCLDPNNCSKEDGTCLNGCAPGYNGSLCKTPCRRGTYGTECHKMCGHCFGEQNCFHINGTCLNGCGPGYYGDLCKTVCDHGYFGPECKGKCGQCLDNNTCNRLDGICPNGCQSGYQGNFCKTACDQGYYGIECKRECGHCLGNNTCNYSDGVCPNGCGSGYQGDLCQTVCPNKTYGLGCSESCGYCRNRKACHNENGTCLFGCDPGFIGDLCKTSCEDNHFGLQCKEKCNSTCKGCTKTTGLCENGCQSGWSGSYCHIAISDQPEEQDSTHSITGAVVGSFVALLIIIIVVRTVRKKRVQELKQIQDNDSCQERDQDIFFEIVNSNSDASTNTSVENEDSQELNLIQNELISFDNQSSKANQVCSQDRAESDIDEALQQIIPVDKLESAMNEKRIKGNYGFKKEYAALPSGEIHTCDVGKMPENIPKNRFRTSFPYDHSRVILNLTDTEQSDYINANYIDGVNRQREYIATQGPKPNTIVDFWRMVWQQNVFVIVMLTNLKEGNKLKCSQYWPNKNLTRKYGSVLVKLIQEKEYAFFTERKFSAKNTELGESREVTQYHYIAWPDHGTPEPMNLLDFHHHVMNLTNEKEVPTVVHCSAGVGRTGTFIALDALCQAGQRTGQINVSEFVKNMRDQRVSMVQTSEQYITIYYALNEFFKAPFKRYNIPEFCTKFKKTTKERAANPHSLSEEFQLLLRCRPKYSEADYKMARYSTKADQTNIVLPLDKYSLHLCSFVKKRNTYINAITVPSFTNPRRFIVTQYPTPECAVDFLRLLNDHESDTVVCLDPVSKVESIRKWLPNLYSSNSVAPFNIYCQSTSSNDIISRVINIRMDGEESNIHTVSVIEPKCCIKPFETPLDTTELRDLVLNVLLSKTERPVTVVSRDGSSLCGVFIAVHNALQQLEMDGGVDVFTIVRQLQVRRPELCGNIEEYDMIHRALYDHIQVTSEDL</sequence>
<dbReference type="KEGG" id="cvn:111114723"/>
<keyword evidence="3" id="KW-0378">Hydrolase</keyword>
<dbReference type="AlphaFoldDB" id="A0A8B8C1A5"/>
<feature type="domain" description="Tyrosine-protein phosphatase" evidence="6">
    <location>
        <begin position="931"/>
        <end position="1185"/>
    </location>
</feature>
<dbReference type="InterPro" id="IPR003595">
    <property type="entry name" value="Tyr_Pase_cat"/>
</dbReference>
<dbReference type="InterPro" id="IPR016130">
    <property type="entry name" value="Tyr_Pase_AS"/>
</dbReference>
<proteinExistence type="inferred from homology"/>
<dbReference type="InterPro" id="IPR000242">
    <property type="entry name" value="PTP_cat"/>
</dbReference>
<dbReference type="InterPro" id="IPR029021">
    <property type="entry name" value="Prot-tyrosine_phosphatase-like"/>
</dbReference>
<dbReference type="GeneID" id="111114723"/>
<gene>
    <name evidence="9" type="primary">LOC111114723</name>
</gene>
<keyword evidence="4" id="KW-0904">Protein phosphatase</keyword>
<dbReference type="PROSITE" id="PS00383">
    <property type="entry name" value="TYR_PHOSPHATASE_1"/>
    <property type="match status" value="1"/>
</dbReference>
<accession>A0A8B8C1A5</accession>
<evidence type="ECO:0000256" key="5">
    <source>
        <dbReference type="SAM" id="SignalP"/>
    </source>
</evidence>
<keyword evidence="8" id="KW-1185">Reference proteome</keyword>
<dbReference type="InterPro" id="IPR000387">
    <property type="entry name" value="Tyr_Pase_dom"/>
</dbReference>
<keyword evidence="5" id="KW-0732">Signal</keyword>
<evidence type="ECO:0000313" key="9">
    <source>
        <dbReference type="RefSeq" id="XP_022308874.1"/>
    </source>
</evidence>
<dbReference type="RefSeq" id="XP_022308874.1">
    <property type="nucleotide sequence ID" value="XM_022453166.1"/>
</dbReference>
<dbReference type="SUPFAM" id="SSF49785">
    <property type="entry name" value="Galactose-binding domain-like"/>
    <property type="match status" value="1"/>
</dbReference>
<dbReference type="Proteomes" id="UP000694844">
    <property type="component" value="Chromosome 9"/>
</dbReference>
<organism evidence="8 9">
    <name type="scientific">Crassostrea virginica</name>
    <name type="common">Eastern oyster</name>
    <dbReference type="NCBI Taxonomy" id="6565"/>
    <lineage>
        <taxon>Eukaryota</taxon>
        <taxon>Metazoa</taxon>
        <taxon>Spiralia</taxon>
        <taxon>Lophotrochozoa</taxon>
        <taxon>Mollusca</taxon>
        <taxon>Bivalvia</taxon>
        <taxon>Autobranchia</taxon>
        <taxon>Pteriomorphia</taxon>
        <taxon>Ostreida</taxon>
        <taxon>Ostreoidea</taxon>
        <taxon>Ostreidae</taxon>
        <taxon>Crassostrea</taxon>
    </lineage>
</organism>
<feature type="signal peptide" evidence="5">
    <location>
        <begin position="1"/>
        <end position="16"/>
    </location>
</feature>
<dbReference type="Pfam" id="PF00102">
    <property type="entry name" value="Y_phosphatase"/>
    <property type="match status" value="2"/>
</dbReference>
<feature type="domain" description="Tyrosine-protein phosphatase" evidence="6">
    <location>
        <begin position="646"/>
        <end position="900"/>
    </location>
</feature>
<evidence type="ECO:0000259" key="7">
    <source>
        <dbReference type="PROSITE" id="PS50056"/>
    </source>
</evidence>
<protein>
    <recommendedName>
        <fullName evidence="2">protein-tyrosine-phosphatase</fullName>
        <ecNumber evidence="2">3.1.3.48</ecNumber>
    </recommendedName>
</protein>
<evidence type="ECO:0000259" key="6">
    <source>
        <dbReference type="PROSITE" id="PS50055"/>
    </source>
</evidence>
<dbReference type="Gene3D" id="2.60.120.260">
    <property type="entry name" value="Galactose-binding domain-like"/>
    <property type="match status" value="1"/>
</dbReference>
<evidence type="ECO:0000256" key="2">
    <source>
        <dbReference type="ARBA" id="ARBA00013064"/>
    </source>
</evidence>
<feature type="chain" id="PRO_5034403755" description="protein-tyrosine-phosphatase" evidence="5">
    <location>
        <begin position="17"/>
        <end position="1193"/>
    </location>
</feature>
<dbReference type="SMART" id="SM00181">
    <property type="entry name" value="EGF"/>
    <property type="match status" value="7"/>
</dbReference>
<dbReference type="InterPro" id="IPR009030">
    <property type="entry name" value="Growth_fac_rcpt_cys_sf"/>
</dbReference>
<dbReference type="InterPro" id="IPR008979">
    <property type="entry name" value="Galactose-bd-like_sf"/>
</dbReference>
<evidence type="ECO:0000256" key="1">
    <source>
        <dbReference type="ARBA" id="ARBA00009580"/>
    </source>
</evidence>
<dbReference type="OrthoDB" id="6274266at2759"/>
<dbReference type="Gene3D" id="2.170.300.10">
    <property type="entry name" value="Tie2 ligand-binding domain superfamily"/>
    <property type="match status" value="2"/>
</dbReference>
<dbReference type="SMART" id="SM00194">
    <property type="entry name" value="PTPc"/>
    <property type="match status" value="2"/>
</dbReference>
<dbReference type="InterPro" id="IPR000742">
    <property type="entry name" value="EGF"/>
</dbReference>
<evidence type="ECO:0000256" key="3">
    <source>
        <dbReference type="ARBA" id="ARBA00022801"/>
    </source>
</evidence>
<dbReference type="EC" id="3.1.3.48" evidence="2"/>
<dbReference type="SUPFAM" id="SSF57184">
    <property type="entry name" value="Growth factor receptor domain"/>
    <property type="match status" value="1"/>
</dbReference>
<feature type="domain" description="Tyrosine specific protein phosphatases" evidence="7">
    <location>
        <begin position="820"/>
        <end position="891"/>
    </location>
</feature>
<dbReference type="FunFam" id="3.90.190.10:FF:000062">
    <property type="entry name" value="Receptor-type tyrosine-protein phosphatase kappa"/>
    <property type="match status" value="1"/>
</dbReference>
<dbReference type="CDD" id="cd00047">
    <property type="entry name" value="PTPc"/>
    <property type="match status" value="2"/>
</dbReference>
<name>A0A8B8C1A5_CRAVI</name>
<dbReference type="GO" id="GO:0004725">
    <property type="term" value="F:protein tyrosine phosphatase activity"/>
    <property type="evidence" value="ECO:0007669"/>
    <property type="project" value="InterPro"/>
</dbReference>
<dbReference type="PROSITE" id="PS50056">
    <property type="entry name" value="TYR_PHOSPHATASE_2"/>
    <property type="match status" value="1"/>
</dbReference>
<dbReference type="InterPro" id="IPR050348">
    <property type="entry name" value="Protein-Tyr_Phosphatase"/>
</dbReference>
<dbReference type="PRINTS" id="PR00700">
    <property type="entry name" value="PRTYPHPHTASE"/>
</dbReference>
<dbReference type="PANTHER" id="PTHR19134:SF562">
    <property type="entry name" value="PROTEIN-TYROSINE-PHOSPHATASE"/>
    <property type="match status" value="1"/>
</dbReference>
<dbReference type="Gene3D" id="3.90.190.10">
    <property type="entry name" value="Protein tyrosine phosphatase superfamily"/>
    <property type="match status" value="2"/>
</dbReference>
<dbReference type="SUPFAM" id="SSF52799">
    <property type="entry name" value="(Phosphotyrosine protein) phosphatases II"/>
    <property type="match status" value="2"/>
</dbReference>